<reference evidence="1" key="1">
    <citation type="submission" date="2023-07" db="EMBL/GenBank/DDBJ databases">
        <title>draft genome sequence of fig (Ficus carica).</title>
        <authorList>
            <person name="Takahashi T."/>
            <person name="Nishimura K."/>
        </authorList>
    </citation>
    <scope>NUCLEOTIDE SEQUENCE</scope>
</reference>
<comment type="caution">
    <text evidence="1">The sequence shown here is derived from an EMBL/GenBank/DDBJ whole genome shotgun (WGS) entry which is preliminary data.</text>
</comment>
<dbReference type="Proteomes" id="UP001187192">
    <property type="component" value="Unassembled WGS sequence"/>
</dbReference>
<name>A0AA88EEJ4_FICCA</name>
<organism evidence="1 2">
    <name type="scientific">Ficus carica</name>
    <name type="common">Common fig</name>
    <dbReference type="NCBI Taxonomy" id="3494"/>
    <lineage>
        <taxon>Eukaryota</taxon>
        <taxon>Viridiplantae</taxon>
        <taxon>Streptophyta</taxon>
        <taxon>Embryophyta</taxon>
        <taxon>Tracheophyta</taxon>
        <taxon>Spermatophyta</taxon>
        <taxon>Magnoliopsida</taxon>
        <taxon>eudicotyledons</taxon>
        <taxon>Gunneridae</taxon>
        <taxon>Pentapetalae</taxon>
        <taxon>rosids</taxon>
        <taxon>fabids</taxon>
        <taxon>Rosales</taxon>
        <taxon>Moraceae</taxon>
        <taxon>Ficeae</taxon>
        <taxon>Ficus</taxon>
    </lineage>
</organism>
<sequence>MVFKIIICAAQKRARERKIYQFHRCRCGRLGSRVDGRGWVLRKRLEGGVAAEIGGEREKGTCMRENEWWSRGQRRLEARDKG</sequence>
<dbReference type="EMBL" id="BTGU01010136">
    <property type="protein sequence ID" value="GMN71635.1"/>
    <property type="molecule type" value="Genomic_DNA"/>
</dbReference>
<accession>A0AA88EEJ4</accession>
<proteinExistence type="predicted"/>
<evidence type="ECO:0000313" key="2">
    <source>
        <dbReference type="Proteomes" id="UP001187192"/>
    </source>
</evidence>
<evidence type="ECO:0000313" key="1">
    <source>
        <dbReference type="EMBL" id="GMN71635.1"/>
    </source>
</evidence>
<gene>
    <name evidence="1" type="ORF">TIFTF001_051862</name>
</gene>
<protein>
    <submittedName>
        <fullName evidence="1">Uncharacterized protein</fullName>
    </submittedName>
</protein>
<dbReference type="AlphaFoldDB" id="A0AA88EEJ4"/>
<keyword evidence="2" id="KW-1185">Reference proteome</keyword>